<keyword evidence="1" id="KW-0472">Membrane</keyword>
<feature type="transmembrane region" description="Helical" evidence="1">
    <location>
        <begin position="12"/>
        <end position="30"/>
    </location>
</feature>
<proteinExistence type="predicted"/>
<evidence type="ECO:0000256" key="1">
    <source>
        <dbReference type="SAM" id="Phobius"/>
    </source>
</evidence>
<evidence type="ECO:0000313" key="2">
    <source>
        <dbReference type="EMBL" id="MBL3654597.1"/>
    </source>
</evidence>
<name>A0A937JZN3_9BACT</name>
<dbReference type="RefSeq" id="WP_202241528.1">
    <property type="nucleotide sequence ID" value="NZ_JAESIY010000001.1"/>
</dbReference>
<feature type="transmembrane region" description="Helical" evidence="1">
    <location>
        <begin position="36"/>
        <end position="55"/>
    </location>
</feature>
<keyword evidence="3" id="KW-1185">Reference proteome</keyword>
<protein>
    <submittedName>
        <fullName evidence="2">DUF4199 domain-containing protein</fullName>
    </submittedName>
</protein>
<dbReference type="Proteomes" id="UP000659388">
    <property type="component" value="Unassembled WGS sequence"/>
</dbReference>
<keyword evidence="1" id="KW-1133">Transmembrane helix</keyword>
<sequence>MKKHTLENTSFYYGLLTAAGLIAFFFLMRLTGWIHIYELRALNYVFVFSGIFMAIKSFKQHNRNSFAYFNGLGVGIATSAIALFIFSAFVIIYLLIDVNFMNELKQFEYFGPYLNPFISGVVILFEGTFSGILTSFILMQYYKYSHLKEMEKPIP</sequence>
<accession>A0A937JZN3</accession>
<dbReference type="Pfam" id="PF13858">
    <property type="entry name" value="DUF4199"/>
    <property type="match status" value="1"/>
</dbReference>
<organism evidence="2 3">
    <name type="scientific">Fulvivirga sediminis</name>
    <dbReference type="NCBI Taxonomy" id="2803949"/>
    <lineage>
        <taxon>Bacteria</taxon>
        <taxon>Pseudomonadati</taxon>
        <taxon>Bacteroidota</taxon>
        <taxon>Cytophagia</taxon>
        <taxon>Cytophagales</taxon>
        <taxon>Fulvivirgaceae</taxon>
        <taxon>Fulvivirga</taxon>
    </lineage>
</organism>
<comment type="caution">
    <text evidence="2">The sequence shown here is derived from an EMBL/GenBank/DDBJ whole genome shotgun (WGS) entry which is preliminary data.</text>
</comment>
<dbReference type="AlphaFoldDB" id="A0A937JZN3"/>
<feature type="transmembrane region" description="Helical" evidence="1">
    <location>
        <begin position="67"/>
        <end position="96"/>
    </location>
</feature>
<keyword evidence="1" id="KW-0812">Transmembrane</keyword>
<evidence type="ECO:0000313" key="3">
    <source>
        <dbReference type="Proteomes" id="UP000659388"/>
    </source>
</evidence>
<gene>
    <name evidence="2" type="ORF">JL102_00525</name>
</gene>
<reference evidence="2" key="1">
    <citation type="submission" date="2021-01" db="EMBL/GenBank/DDBJ databases">
        <title>Fulvivirga kasyanovii gen. nov., sp nov., a novel member of the phylum Bacteroidetes isolated from seawater in a mussel farm.</title>
        <authorList>
            <person name="Zhao L.-H."/>
            <person name="Wang Z.-J."/>
        </authorList>
    </citation>
    <scope>NUCLEOTIDE SEQUENCE</scope>
    <source>
        <strain evidence="2">2943</strain>
    </source>
</reference>
<dbReference type="EMBL" id="JAESIY010000001">
    <property type="protein sequence ID" value="MBL3654597.1"/>
    <property type="molecule type" value="Genomic_DNA"/>
</dbReference>
<feature type="transmembrane region" description="Helical" evidence="1">
    <location>
        <begin position="116"/>
        <end position="142"/>
    </location>
</feature>
<dbReference type="InterPro" id="IPR025250">
    <property type="entry name" value="DUF4199"/>
</dbReference>